<dbReference type="VEuPathDB" id="VectorBase:PPAPM1_005362"/>
<dbReference type="PIRSF" id="PIRSF005822">
    <property type="entry name" value="NDUA2"/>
    <property type="match status" value="1"/>
</dbReference>
<evidence type="ECO:0000256" key="12">
    <source>
        <dbReference type="ARBA" id="ARBA00032513"/>
    </source>
</evidence>
<dbReference type="InterPro" id="IPR036249">
    <property type="entry name" value="Thioredoxin-like_sf"/>
</dbReference>
<evidence type="ECO:0000256" key="9">
    <source>
        <dbReference type="ARBA" id="ARBA00023128"/>
    </source>
</evidence>
<keyword evidence="8" id="KW-0249">Electron transport</keyword>
<evidence type="ECO:0000256" key="7">
    <source>
        <dbReference type="ARBA" id="ARBA00022792"/>
    </source>
</evidence>
<protein>
    <recommendedName>
        <fullName evidence="4">NADH dehydrogenase [ubiquinone] 1 alpha subcomplex subunit 2</fullName>
    </recommendedName>
    <alternativeName>
        <fullName evidence="11">Complex I-B8</fullName>
    </alternativeName>
    <alternativeName>
        <fullName evidence="12">NADH-ubiquinone oxidoreductase B8 subunit</fullName>
    </alternativeName>
</protein>
<keyword evidence="7" id="KW-0999">Mitochondrion inner membrane</keyword>
<feature type="domain" description="Ribosomal protein/NADH dehydrogenase" evidence="13">
    <location>
        <begin position="24"/>
        <end position="96"/>
    </location>
</feature>
<evidence type="ECO:0000256" key="5">
    <source>
        <dbReference type="ARBA" id="ARBA00022448"/>
    </source>
</evidence>
<evidence type="ECO:0000256" key="8">
    <source>
        <dbReference type="ARBA" id="ARBA00022982"/>
    </source>
</evidence>
<comment type="function">
    <text evidence="1">Accessory subunit of the mitochondrial membrane respiratory chain NADH dehydrogenase (Complex I), that is believed not to be involved in catalysis. Complex I functions in the transfer of electrons from NADH to the respiratory chain. The immediate electron acceptor for the enzyme is believed to be ubiquinone.</text>
</comment>
<reference evidence="14" key="1">
    <citation type="submission" date="2022-08" db="UniProtKB">
        <authorList>
            <consortium name="EnsemblMetazoa"/>
        </authorList>
    </citation>
    <scope>IDENTIFICATION</scope>
    <source>
        <strain evidence="14">Israel</strain>
    </source>
</reference>
<dbReference type="KEGG" id="ppap:129809867"/>
<name>A0A1B0EXQ2_PHLPP</name>
<dbReference type="PANTHER" id="PTHR12878">
    <property type="entry name" value="NADH-UBIQUINONE OXIDOREDUCTASE B8 SUBUNIT"/>
    <property type="match status" value="1"/>
</dbReference>
<dbReference type="Pfam" id="PF05047">
    <property type="entry name" value="L51_S25_CI-B8"/>
    <property type="match status" value="1"/>
</dbReference>
<evidence type="ECO:0000313" key="14">
    <source>
        <dbReference type="EnsemblMetazoa" id="PPAI006518-PA"/>
    </source>
</evidence>
<organism evidence="14 15">
    <name type="scientific">Phlebotomus papatasi</name>
    <name type="common">Sandfly</name>
    <dbReference type="NCBI Taxonomy" id="29031"/>
    <lineage>
        <taxon>Eukaryota</taxon>
        <taxon>Metazoa</taxon>
        <taxon>Ecdysozoa</taxon>
        <taxon>Arthropoda</taxon>
        <taxon>Hexapoda</taxon>
        <taxon>Insecta</taxon>
        <taxon>Pterygota</taxon>
        <taxon>Neoptera</taxon>
        <taxon>Endopterygota</taxon>
        <taxon>Diptera</taxon>
        <taxon>Nematocera</taxon>
        <taxon>Psychodoidea</taxon>
        <taxon>Psychodidae</taxon>
        <taxon>Phlebotomus</taxon>
        <taxon>Phlebotomus</taxon>
    </lineage>
</organism>
<dbReference type="GeneID" id="129809867"/>
<comment type="subcellular location">
    <subcellularLocation>
        <location evidence="2">Mitochondrion inner membrane</location>
        <topology evidence="2">Peripheral membrane protein</topology>
        <orientation evidence="2">Matrix side</orientation>
    </subcellularLocation>
</comment>
<dbReference type="InterPro" id="IPR007741">
    <property type="entry name" value="Ribosomal_mL43/mS25/NADH_DH"/>
</dbReference>
<evidence type="ECO:0000259" key="13">
    <source>
        <dbReference type="SMART" id="SM00916"/>
    </source>
</evidence>
<evidence type="ECO:0000256" key="11">
    <source>
        <dbReference type="ARBA" id="ARBA00031441"/>
    </source>
</evidence>
<evidence type="ECO:0000256" key="10">
    <source>
        <dbReference type="ARBA" id="ARBA00023136"/>
    </source>
</evidence>
<dbReference type="EMBL" id="AJVK01015004">
    <property type="status" value="NOT_ANNOTATED_CDS"/>
    <property type="molecule type" value="Genomic_DNA"/>
</dbReference>
<proteinExistence type="inferred from homology"/>
<dbReference type="CTD" id="50178"/>
<comment type="similarity">
    <text evidence="3">Belongs to the complex I NDUFA2 subunit family.</text>
</comment>
<dbReference type="SMART" id="SM00916">
    <property type="entry name" value="L51_S25_CI-B8"/>
    <property type="match status" value="1"/>
</dbReference>
<dbReference type="OrthoDB" id="10250268at2759"/>
<keyword evidence="10" id="KW-0472">Membrane</keyword>
<dbReference type="SUPFAM" id="SSF52833">
    <property type="entry name" value="Thioredoxin-like"/>
    <property type="match status" value="1"/>
</dbReference>
<dbReference type="Proteomes" id="UP000092462">
    <property type="component" value="Unassembled WGS sequence"/>
</dbReference>
<keyword evidence="6" id="KW-0679">Respiratory chain</keyword>
<keyword evidence="9" id="KW-0496">Mitochondrion</keyword>
<keyword evidence="15" id="KW-1185">Reference proteome</keyword>
<dbReference type="InterPro" id="IPR016464">
    <property type="entry name" value="NADH_Ub_cplx-1_asu_su-2"/>
</dbReference>
<accession>A0A1B0EXQ2</accession>
<dbReference type="GO" id="GO:0005743">
    <property type="term" value="C:mitochondrial inner membrane"/>
    <property type="evidence" value="ECO:0007669"/>
    <property type="project" value="UniProtKB-SubCell"/>
</dbReference>
<dbReference type="Gene3D" id="3.40.30.10">
    <property type="entry name" value="Glutaredoxin"/>
    <property type="match status" value="1"/>
</dbReference>
<dbReference type="AlphaFoldDB" id="A0A1B0EXQ2"/>
<dbReference type="VEuPathDB" id="VectorBase:PPAI006518"/>
<evidence type="ECO:0000256" key="3">
    <source>
        <dbReference type="ARBA" id="ARBA00008939"/>
    </source>
</evidence>
<dbReference type="PANTHER" id="PTHR12878:SF0">
    <property type="entry name" value="NADH DEHYDROGENASE [UBIQUINONE] 1 ALPHA SUBCOMPLEX SUBUNIT 2"/>
    <property type="match status" value="1"/>
</dbReference>
<evidence type="ECO:0000256" key="6">
    <source>
        <dbReference type="ARBA" id="ARBA00022660"/>
    </source>
</evidence>
<sequence>MRTTLIRTVKMGPSVKELRLHLCQTGAESKGAREFVQNHYTKLKQENPKLPILIRECSGVQPRLWARYDLGQEASVALTNLKADDVLKQVEAIGRK</sequence>
<dbReference type="EnsemblMetazoa" id="PPAI006518-RA">
    <property type="protein sequence ID" value="PPAI006518-PA"/>
    <property type="gene ID" value="PPAI006518"/>
</dbReference>
<dbReference type="RefSeq" id="XP_055715976.1">
    <property type="nucleotide sequence ID" value="XM_055860001.1"/>
</dbReference>
<evidence type="ECO:0000256" key="1">
    <source>
        <dbReference type="ARBA" id="ARBA00003195"/>
    </source>
</evidence>
<evidence type="ECO:0000256" key="4">
    <source>
        <dbReference type="ARBA" id="ARBA00016394"/>
    </source>
</evidence>
<keyword evidence="5" id="KW-0813">Transport</keyword>
<evidence type="ECO:0000256" key="2">
    <source>
        <dbReference type="ARBA" id="ARBA00004443"/>
    </source>
</evidence>
<evidence type="ECO:0000313" key="15">
    <source>
        <dbReference type="Proteomes" id="UP000092462"/>
    </source>
</evidence>